<reference evidence="1 2" key="1">
    <citation type="submission" date="2018-07" db="EMBL/GenBank/DDBJ databases">
        <title>Genomic Encyclopedia of Type Strains, Phase III (KMG-III): the genomes of soil and plant-associated and newly described type strains.</title>
        <authorList>
            <person name="Whitman W."/>
        </authorList>
    </citation>
    <scope>NUCLEOTIDE SEQUENCE [LARGE SCALE GENOMIC DNA]</scope>
    <source>
        <strain evidence="1 2">31-25a</strain>
    </source>
</reference>
<proteinExistence type="predicted"/>
<evidence type="ECO:0000313" key="1">
    <source>
        <dbReference type="EMBL" id="RCW79169.1"/>
    </source>
</evidence>
<protein>
    <submittedName>
        <fullName evidence="1">Uncharacterized protein</fullName>
    </submittedName>
</protein>
<dbReference type="AlphaFoldDB" id="A0A368YHP3"/>
<organism evidence="1 2">
    <name type="scientific">Phyllobacterium bourgognense</name>
    <dbReference type="NCBI Taxonomy" id="314236"/>
    <lineage>
        <taxon>Bacteria</taxon>
        <taxon>Pseudomonadati</taxon>
        <taxon>Pseudomonadota</taxon>
        <taxon>Alphaproteobacteria</taxon>
        <taxon>Hyphomicrobiales</taxon>
        <taxon>Phyllobacteriaceae</taxon>
        <taxon>Phyllobacterium</taxon>
    </lineage>
</organism>
<comment type="caution">
    <text evidence="1">The sequence shown here is derived from an EMBL/GenBank/DDBJ whole genome shotgun (WGS) entry which is preliminary data.</text>
</comment>
<sequence>MMAVADGTVQIENVDRDAAIPPASRRLFILLNPALASQAGQYSPL</sequence>
<name>A0A368YHP3_9HYPH</name>
<gene>
    <name evidence="1" type="ORF">C7476_11990</name>
</gene>
<keyword evidence="2" id="KW-1185">Reference proteome</keyword>
<dbReference type="Proteomes" id="UP000253324">
    <property type="component" value="Unassembled WGS sequence"/>
</dbReference>
<evidence type="ECO:0000313" key="2">
    <source>
        <dbReference type="Proteomes" id="UP000253324"/>
    </source>
</evidence>
<dbReference type="EMBL" id="QPJM01000019">
    <property type="protein sequence ID" value="RCW79169.1"/>
    <property type="molecule type" value="Genomic_DNA"/>
</dbReference>
<accession>A0A368YHP3</accession>